<organism evidence="2 3">
    <name type="scientific">Echinostoma caproni</name>
    <dbReference type="NCBI Taxonomy" id="27848"/>
    <lineage>
        <taxon>Eukaryota</taxon>
        <taxon>Metazoa</taxon>
        <taxon>Spiralia</taxon>
        <taxon>Lophotrochozoa</taxon>
        <taxon>Platyhelminthes</taxon>
        <taxon>Trematoda</taxon>
        <taxon>Digenea</taxon>
        <taxon>Plagiorchiida</taxon>
        <taxon>Echinostomata</taxon>
        <taxon>Echinostomatoidea</taxon>
        <taxon>Echinostomatidae</taxon>
        <taxon>Echinostoma</taxon>
    </lineage>
</organism>
<proteinExistence type="predicted"/>
<keyword evidence="1" id="KW-1133">Transmembrane helix</keyword>
<protein>
    <submittedName>
        <fullName evidence="2">Uncharacterized protein</fullName>
    </submittedName>
</protein>
<sequence>MSSISPIPSPDASPVRLPTDWAWLLTRLQQCQSVTPDLLGPPTDHQPSTLCRLPPVGWNILMPHGGPIVSVPPGTICPASLFGLVHLDETALWRHGPITRLPVSLTYQLVLPVQSMHFFLSCSISLFFLFLSLSRLVDFRCRF</sequence>
<dbReference type="Proteomes" id="UP000272942">
    <property type="component" value="Unassembled WGS sequence"/>
</dbReference>
<gene>
    <name evidence="2" type="ORF">ECPE_LOCUS18434</name>
</gene>
<keyword evidence="3" id="KW-1185">Reference proteome</keyword>
<evidence type="ECO:0000256" key="1">
    <source>
        <dbReference type="SAM" id="Phobius"/>
    </source>
</evidence>
<reference evidence="2 3" key="1">
    <citation type="submission" date="2018-11" db="EMBL/GenBank/DDBJ databases">
        <authorList>
            <consortium name="Pathogen Informatics"/>
        </authorList>
    </citation>
    <scope>NUCLEOTIDE SEQUENCE [LARGE SCALE GENOMIC DNA]</scope>
    <source>
        <strain evidence="2 3">Egypt</strain>
    </source>
</reference>
<evidence type="ECO:0000313" key="2">
    <source>
        <dbReference type="EMBL" id="VDP96349.1"/>
    </source>
</evidence>
<dbReference type="AlphaFoldDB" id="A0A3P8LEN0"/>
<dbReference type="EMBL" id="UZAN01078613">
    <property type="protein sequence ID" value="VDP96349.1"/>
    <property type="molecule type" value="Genomic_DNA"/>
</dbReference>
<dbReference type="OrthoDB" id="2153609at2759"/>
<keyword evidence="1" id="KW-0812">Transmembrane</keyword>
<evidence type="ECO:0000313" key="3">
    <source>
        <dbReference type="Proteomes" id="UP000272942"/>
    </source>
</evidence>
<keyword evidence="1" id="KW-0472">Membrane</keyword>
<feature type="transmembrane region" description="Helical" evidence="1">
    <location>
        <begin position="116"/>
        <end position="137"/>
    </location>
</feature>
<name>A0A3P8LEN0_9TREM</name>
<accession>A0A3P8LEN0</accession>